<gene>
    <name evidence="2" type="primary">LOC110977599</name>
</gene>
<name>A0A8B7Y6Z5_ACAPL</name>
<reference evidence="2" key="1">
    <citation type="submission" date="2025-08" db="UniProtKB">
        <authorList>
            <consortium name="RefSeq"/>
        </authorList>
    </citation>
    <scope>IDENTIFICATION</scope>
</reference>
<evidence type="ECO:0000313" key="1">
    <source>
        <dbReference type="Proteomes" id="UP000694845"/>
    </source>
</evidence>
<accession>A0A8B7Y6Z5</accession>
<dbReference type="GeneID" id="110977599"/>
<dbReference type="GO" id="GO:0061343">
    <property type="term" value="P:cell adhesion involved in heart morphogenesis"/>
    <property type="evidence" value="ECO:0007669"/>
    <property type="project" value="TreeGrafter"/>
</dbReference>
<organism evidence="1 2">
    <name type="scientific">Acanthaster planci</name>
    <name type="common">Crown-of-thorns starfish</name>
    <dbReference type="NCBI Taxonomy" id="133434"/>
    <lineage>
        <taxon>Eukaryota</taxon>
        <taxon>Metazoa</taxon>
        <taxon>Echinodermata</taxon>
        <taxon>Eleutherozoa</taxon>
        <taxon>Asterozoa</taxon>
        <taxon>Asteroidea</taxon>
        <taxon>Valvatacea</taxon>
        <taxon>Valvatida</taxon>
        <taxon>Acanthasteridae</taxon>
        <taxon>Acanthaster</taxon>
    </lineage>
</organism>
<sequence>MLDLIVCNEPNWTWNICKGPGLGNSDHDSVHFRIVTTSRHQFLHHTFHQFHKADKQDFHTILQCIPWQLFLEDDVDETWENFTSLIHAAVKDVVPIATSKGHRWSPWIMNDIVKAARKKNQAGSRETEIPVRTQVTATLTVMRSKNSGWRKQQVLNVIAVWLVPCLWARLLSSLA</sequence>
<dbReference type="KEGG" id="aplc:110977599"/>
<dbReference type="Proteomes" id="UP000694845">
    <property type="component" value="Unplaced"/>
</dbReference>
<proteinExistence type="predicted"/>
<evidence type="ECO:0000313" key="2">
    <source>
        <dbReference type="RefSeq" id="XP_022087556.1"/>
    </source>
</evidence>
<dbReference type="OrthoDB" id="6152807at2759"/>
<keyword evidence="1" id="KW-1185">Reference proteome</keyword>
<dbReference type="GO" id="GO:0031012">
    <property type="term" value="C:extracellular matrix"/>
    <property type="evidence" value="ECO:0007669"/>
    <property type="project" value="TreeGrafter"/>
</dbReference>
<protein>
    <submittedName>
        <fullName evidence="2">Uncharacterized protein LOC110977599</fullName>
    </submittedName>
</protein>
<dbReference type="GO" id="GO:0007508">
    <property type="term" value="P:larval heart development"/>
    <property type="evidence" value="ECO:0007669"/>
    <property type="project" value="TreeGrafter"/>
</dbReference>
<dbReference type="PANTHER" id="PTHR33395:SF22">
    <property type="entry name" value="REVERSE TRANSCRIPTASE DOMAIN-CONTAINING PROTEIN"/>
    <property type="match status" value="1"/>
</dbReference>
<dbReference type="AlphaFoldDB" id="A0A8B7Y6Z5"/>
<dbReference type="PANTHER" id="PTHR33395">
    <property type="entry name" value="TRANSCRIPTASE, PUTATIVE-RELATED-RELATED"/>
    <property type="match status" value="1"/>
</dbReference>
<dbReference type="RefSeq" id="XP_022087556.1">
    <property type="nucleotide sequence ID" value="XM_022231864.1"/>
</dbReference>